<keyword evidence="1" id="KW-0472">Membrane</keyword>
<proteinExistence type="predicted"/>
<feature type="transmembrane region" description="Helical" evidence="1">
    <location>
        <begin position="27"/>
        <end position="45"/>
    </location>
</feature>
<protein>
    <submittedName>
        <fullName evidence="2">Uncharacterized protein</fullName>
    </submittedName>
</protein>
<sequence length="91" mass="10463">MPTRIMKFLKDLVRSPIDPDKASHTKFWSNIGLASMTAVFLYWGFKGTLTEWYMWVYAPTVAAPQLISKLISLRWGLAIKAAEDEDKQEIK</sequence>
<dbReference type="EMBL" id="KT934943">
    <property type="protein sequence ID" value="ALM02435.1"/>
    <property type="molecule type" value="Genomic_DNA"/>
</dbReference>
<dbReference type="RefSeq" id="YP_009187655.1">
    <property type="nucleotide sequence ID" value="NC_028659.1"/>
</dbReference>
<dbReference type="KEGG" id="vg:26522998"/>
<reference evidence="2 3" key="1">
    <citation type="submission" date="2015-10" db="EMBL/GenBank/DDBJ databases">
        <title>Complete genome sequence of Klebsiella pneumoniae bacteriophage vB_KpnM_KB57.</title>
        <authorList>
            <person name="Volozhantsev N.V."/>
            <person name="Popova A.V."/>
            <person name="Krasilnikova V.M."/>
            <person name="Bogun A.G."/>
        </authorList>
    </citation>
    <scope>NUCLEOTIDE SEQUENCE [LARGE SCALE GENOMIC DNA]</scope>
</reference>
<name>A0A0S1S2C4_9CAUD</name>
<dbReference type="OrthoDB" id="21049at10239"/>
<keyword evidence="1" id="KW-0812">Transmembrane</keyword>
<evidence type="ECO:0000313" key="3">
    <source>
        <dbReference type="Proteomes" id="UP000203990"/>
    </source>
</evidence>
<dbReference type="GeneID" id="26522998"/>
<gene>
    <name evidence="2" type="ORF">KB57_042</name>
</gene>
<keyword evidence="3" id="KW-1185">Reference proteome</keyword>
<dbReference type="Proteomes" id="UP000203990">
    <property type="component" value="Segment"/>
</dbReference>
<evidence type="ECO:0000256" key="1">
    <source>
        <dbReference type="SAM" id="Phobius"/>
    </source>
</evidence>
<accession>A0A0S1S2C4</accession>
<keyword evidence="1" id="KW-1133">Transmembrane helix</keyword>
<evidence type="ECO:0000313" key="2">
    <source>
        <dbReference type="EMBL" id="ALM02435.1"/>
    </source>
</evidence>
<organism evidence="2 3">
    <name type="scientific">Klebsiella phage vB_KpnM_KB57</name>
    <dbReference type="NCBI Taxonomy" id="1719140"/>
    <lineage>
        <taxon>Viruses</taxon>
        <taxon>Duplodnaviria</taxon>
        <taxon>Heunggongvirae</taxon>
        <taxon>Uroviricota</taxon>
        <taxon>Caudoviricetes</taxon>
        <taxon>Vequintavirinae</taxon>
        <taxon>Mydovirus</taxon>
        <taxon>Mydovirus KB57</taxon>
    </lineage>
</organism>